<gene>
    <name evidence="1" type="ORF">L917_12175</name>
</gene>
<dbReference type="EMBL" id="KI680673">
    <property type="protein sequence ID" value="ETL88776.1"/>
    <property type="molecule type" value="Genomic_DNA"/>
</dbReference>
<evidence type="ECO:0000313" key="1">
    <source>
        <dbReference type="EMBL" id="ETL88776.1"/>
    </source>
</evidence>
<organism evidence="1">
    <name type="scientific">Phytophthora nicotianae</name>
    <name type="common">Potato buckeye rot agent</name>
    <name type="synonym">Phytophthora parasitica</name>
    <dbReference type="NCBI Taxonomy" id="4792"/>
    <lineage>
        <taxon>Eukaryota</taxon>
        <taxon>Sar</taxon>
        <taxon>Stramenopiles</taxon>
        <taxon>Oomycota</taxon>
        <taxon>Peronosporomycetes</taxon>
        <taxon>Peronosporales</taxon>
        <taxon>Peronosporaceae</taxon>
        <taxon>Phytophthora</taxon>
    </lineage>
</organism>
<dbReference type="Proteomes" id="UP000054423">
    <property type="component" value="Unassembled WGS sequence"/>
</dbReference>
<proteinExistence type="predicted"/>
<accession>W2KUA3</accession>
<dbReference type="AlphaFoldDB" id="W2KUA3"/>
<name>W2KUA3_PHYNI</name>
<sequence length="37" mass="4108">MTKVMEDGGNHDQWDPYLNGMVEEDAVAAKSVDLARD</sequence>
<reference evidence="1" key="1">
    <citation type="submission" date="2013-11" db="EMBL/GenBank/DDBJ databases">
        <title>The Genome Sequence of Phytophthora parasitica CHvinca01.</title>
        <authorList>
            <consortium name="The Broad Institute Genomics Platform"/>
            <person name="Russ C."/>
            <person name="Tyler B."/>
            <person name="Panabieres F."/>
            <person name="Shan W."/>
            <person name="Tripathy S."/>
            <person name="Grunwald N."/>
            <person name="Machado M."/>
            <person name="Johnson C.S."/>
            <person name="Arredondo F."/>
            <person name="Hong C."/>
            <person name="Coffey M."/>
            <person name="Young S.K."/>
            <person name="Zeng Q."/>
            <person name="Gargeya S."/>
            <person name="Fitzgerald M."/>
            <person name="Abouelleil A."/>
            <person name="Alvarado L."/>
            <person name="Chapman S.B."/>
            <person name="Gainer-Dewar J."/>
            <person name="Goldberg J."/>
            <person name="Griggs A."/>
            <person name="Gujja S."/>
            <person name="Hansen M."/>
            <person name="Howarth C."/>
            <person name="Imamovic A."/>
            <person name="Ireland A."/>
            <person name="Larimer J."/>
            <person name="McCowan C."/>
            <person name="Murphy C."/>
            <person name="Pearson M."/>
            <person name="Poon T.W."/>
            <person name="Priest M."/>
            <person name="Roberts A."/>
            <person name="Saif S."/>
            <person name="Shea T."/>
            <person name="Sykes S."/>
            <person name="Wortman J."/>
            <person name="Nusbaum C."/>
            <person name="Birren B."/>
        </authorList>
    </citation>
    <scope>NUCLEOTIDE SEQUENCE [LARGE SCALE GENOMIC DNA]</scope>
    <source>
        <strain evidence="1">CHvinca01</strain>
    </source>
</reference>
<protein>
    <submittedName>
        <fullName evidence="1">Uncharacterized protein</fullName>
    </submittedName>
</protein>